<sequence>MPHVAHSVQAFNAMALSNWHIGEDIAMPDRVVEAFIVEALSNIRGSMPVSPIQINVIKRHGTRCMWGIGGQCYGTG</sequence>
<dbReference type="AlphaFoldDB" id="A0A5N1K1I3"/>
<dbReference type="EMBL" id="VYXQ01000013">
    <property type="protein sequence ID" value="KAA9367325.1"/>
    <property type="molecule type" value="Genomic_DNA"/>
</dbReference>
<protein>
    <submittedName>
        <fullName evidence="1">Uncharacterized protein</fullName>
    </submittedName>
</protein>
<keyword evidence="2" id="KW-1185">Reference proteome</keyword>
<dbReference type="Proteomes" id="UP000327108">
    <property type="component" value="Unassembled WGS sequence"/>
</dbReference>
<name>A0A5N1K1I3_9HYPH</name>
<dbReference type="RefSeq" id="WP_151094228.1">
    <property type="nucleotide sequence ID" value="NZ_VYXQ01000013.1"/>
</dbReference>
<reference evidence="1 2" key="1">
    <citation type="submission" date="2019-09" db="EMBL/GenBank/DDBJ databases">
        <title>Biological control of the noxious weed angled onion (Allium triquetrum) thwarted by endophytic bacteria in Victoria, Australia.</title>
        <authorList>
            <person name="Tehranchian P."/>
            <person name="Adair R.J."/>
            <person name="Van T.H."/>
            <person name="Morrison P.D."/>
            <person name="Williams H."/>
            <person name="Lawrie A.C."/>
        </authorList>
    </citation>
    <scope>NUCLEOTIDE SEQUENCE [LARGE SCALE GENOMIC DNA]</scope>
    <source>
        <strain evidence="1 2">RPTAtOch1</strain>
    </source>
</reference>
<evidence type="ECO:0000313" key="2">
    <source>
        <dbReference type="Proteomes" id="UP000327108"/>
    </source>
</evidence>
<proteinExistence type="predicted"/>
<evidence type="ECO:0000313" key="1">
    <source>
        <dbReference type="EMBL" id="KAA9367325.1"/>
    </source>
</evidence>
<organism evidence="1 2">
    <name type="scientific">Ochrobactrum quorumnocens</name>
    <dbReference type="NCBI Taxonomy" id="271865"/>
    <lineage>
        <taxon>Bacteria</taxon>
        <taxon>Pseudomonadati</taxon>
        <taxon>Pseudomonadota</taxon>
        <taxon>Alphaproteobacteria</taxon>
        <taxon>Hyphomicrobiales</taxon>
        <taxon>Brucellaceae</taxon>
        <taxon>Brucella/Ochrobactrum group</taxon>
        <taxon>Ochrobactrum</taxon>
    </lineage>
</organism>
<comment type="caution">
    <text evidence="1">The sequence shown here is derived from an EMBL/GenBank/DDBJ whole genome shotgun (WGS) entry which is preliminary data.</text>
</comment>
<accession>A0A5N1K1I3</accession>
<gene>
    <name evidence="1" type="ORF">F3W84_14540</name>
</gene>